<dbReference type="Proteomes" id="UP000569092">
    <property type="component" value="Unassembled WGS sequence"/>
</dbReference>
<dbReference type="AlphaFoldDB" id="A0A7W8N3K3"/>
<organism evidence="1 2">
    <name type="scientific">Tunturiibacter lichenicola</name>
    <dbReference type="NCBI Taxonomy" id="2051959"/>
    <lineage>
        <taxon>Bacteria</taxon>
        <taxon>Pseudomonadati</taxon>
        <taxon>Acidobacteriota</taxon>
        <taxon>Terriglobia</taxon>
        <taxon>Terriglobales</taxon>
        <taxon>Acidobacteriaceae</taxon>
        <taxon>Tunturiibacter</taxon>
    </lineage>
</organism>
<accession>A0A7W8N3K3</accession>
<evidence type="ECO:0000313" key="2">
    <source>
        <dbReference type="Proteomes" id="UP000569092"/>
    </source>
</evidence>
<comment type="caution">
    <text evidence="1">The sequence shown here is derived from an EMBL/GenBank/DDBJ whole genome shotgun (WGS) entry which is preliminary data.</text>
</comment>
<evidence type="ECO:0000313" key="1">
    <source>
        <dbReference type="EMBL" id="MBB5344254.1"/>
    </source>
</evidence>
<sequence length="63" mass="6894">MCCEEMRTALKDPDSGFTVASTGDGLGVRIDLGKSSSITTTTCLWCEKEISQDELKTYLQEAE</sequence>
<reference evidence="1 2" key="1">
    <citation type="submission" date="2020-08" db="EMBL/GenBank/DDBJ databases">
        <title>Genomic Encyclopedia of Type Strains, Phase IV (KMG-V): Genome sequencing to study the core and pangenomes of soil and plant-associated prokaryotes.</title>
        <authorList>
            <person name="Whitman W."/>
        </authorList>
    </citation>
    <scope>NUCLEOTIDE SEQUENCE [LARGE SCALE GENOMIC DNA]</scope>
    <source>
        <strain evidence="1 2">M8US30</strain>
    </source>
</reference>
<dbReference type="EMBL" id="JACHDZ010000003">
    <property type="protein sequence ID" value="MBB5344254.1"/>
    <property type="molecule type" value="Genomic_DNA"/>
</dbReference>
<protein>
    <submittedName>
        <fullName evidence="1">Uncharacterized protein</fullName>
    </submittedName>
</protein>
<gene>
    <name evidence="1" type="ORF">HDF10_002233</name>
</gene>
<name>A0A7W8N3K3_9BACT</name>
<proteinExistence type="predicted"/>